<keyword evidence="2" id="KW-1185">Reference proteome</keyword>
<dbReference type="Proteomes" id="UP000014978">
    <property type="component" value="Unassembled WGS sequence"/>
</dbReference>
<sequence length="532" mass="61070">MNWPIYFYLVGTLGGHIVQLPYCDLECQRKLQLKKYLPITYDNANEKPGTKYVIQKNINMDKNNVVQVKPKNYNNTEAPQMNKIKIPPSTIPVNSMMMPKNNNNNKKPTVEFVKPIHLTNTQYFGADSSYDTLKDEIGKIYDILQKKIKPDNVVLANLGRKSNTQPRPSSKNPIINQYTKFDNKSPSHHPYMYNSPYIPNFTPYSNPYFQNYYNAQPFSPYFSFNQQYPYMYYPSNDDNPKSKKSNLSKYINQSETDNIKSTPKPPNFSSIMKTITVSKTITEPANSTISCSRKVKMDSNIIPQGKSEDLKRNVEIIFNAIGNQLNSTSINGHTTYIYTPNIIFIPSTIDNTNNDKSIDISSHIPVFSIGTQPSKQKSPVLNEQIEPTLNVRLPEEDEPKDINKYIFKNIYSTEPEINNKVIDECFDIPFATPTSDVSDQKNKILKLLAKTFLQQKLADEISKNKYKGLNKTQVKKNQEIDFYDRFLKALNVEKNIKEDELNGLTEAIPSEFVDGKTSDNENIEYVYLSDIV</sequence>
<reference evidence="2" key="1">
    <citation type="journal article" date="2013" name="PLoS Genet.">
        <title>The genome of Spraguea lophii and the basis of host-microsporidian interactions.</title>
        <authorList>
            <person name="Campbell S.E."/>
            <person name="Williams T.A."/>
            <person name="Yousuf A."/>
            <person name="Soanes D.M."/>
            <person name="Paszkiewicz K.H."/>
            <person name="Williams B.A.P."/>
        </authorList>
    </citation>
    <scope>NUCLEOTIDE SEQUENCE [LARGE SCALE GENOMIC DNA]</scope>
    <source>
        <strain evidence="2">42_110</strain>
    </source>
</reference>
<evidence type="ECO:0000313" key="1">
    <source>
        <dbReference type="EMBL" id="EPR79288.1"/>
    </source>
</evidence>
<name>S7XTT5_SPRLO</name>
<proteinExistence type="predicted"/>
<evidence type="ECO:0000313" key="2">
    <source>
        <dbReference type="Proteomes" id="UP000014978"/>
    </source>
</evidence>
<dbReference type="EMBL" id="ATCN01000311">
    <property type="protein sequence ID" value="EPR79288.1"/>
    <property type="molecule type" value="Genomic_DNA"/>
</dbReference>
<gene>
    <name evidence="1" type="ORF">SLOPH_832</name>
</gene>
<dbReference type="VEuPathDB" id="MicrosporidiaDB:SLOPH_832"/>
<dbReference type="AlphaFoldDB" id="S7XTT5"/>
<dbReference type="HOGENOM" id="CLU_512074_0_0_1"/>
<accession>S7XTT5</accession>
<dbReference type="InParanoid" id="S7XTT5"/>
<protein>
    <submittedName>
        <fullName evidence="1">Uncharacterized protein</fullName>
    </submittedName>
</protein>
<comment type="caution">
    <text evidence="1">The sequence shown here is derived from an EMBL/GenBank/DDBJ whole genome shotgun (WGS) entry which is preliminary data.</text>
</comment>
<organism evidence="1 2">
    <name type="scientific">Spraguea lophii (strain 42_110)</name>
    <name type="common">Microsporidian parasite</name>
    <dbReference type="NCBI Taxonomy" id="1358809"/>
    <lineage>
        <taxon>Eukaryota</taxon>
        <taxon>Fungi</taxon>
        <taxon>Fungi incertae sedis</taxon>
        <taxon>Microsporidia</taxon>
        <taxon>Spragueidae</taxon>
        <taxon>Spraguea</taxon>
    </lineage>
</organism>